<dbReference type="AlphaFoldDB" id="A0A2N5ZN21"/>
<dbReference type="Pfam" id="PF04255">
    <property type="entry name" value="DUF433"/>
    <property type="match status" value="1"/>
</dbReference>
<dbReference type="Proteomes" id="UP000234857">
    <property type="component" value="Unassembled WGS sequence"/>
</dbReference>
<organism evidence="1 2">
    <name type="scientific">Muiribacterium halophilum</name>
    <dbReference type="NCBI Taxonomy" id="2053465"/>
    <lineage>
        <taxon>Bacteria</taxon>
        <taxon>Candidatus Muiribacteriota</taxon>
        <taxon>Candidatus Muiribacteriia</taxon>
        <taxon>Candidatus Muiribacteriales</taxon>
        <taxon>Candidatus Muiribacteriaceae</taxon>
        <taxon>Candidatus Muiribacterium</taxon>
    </lineage>
</organism>
<comment type="caution">
    <text evidence="1">The sequence shown here is derived from an EMBL/GenBank/DDBJ whole genome shotgun (WGS) entry which is preliminary data.</text>
</comment>
<dbReference type="PANTHER" id="PTHR34849:SF3">
    <property type="entry name" value="SSR2962 PROTEIN"/>
    <property type="match status" value="1"/>
</dbReference>
<evidence type="ECO:0000313" key="1">
    <source>
        <dbReference type="EMBL" id="PLX20079.1"/>
    </source>
</evidence>
<dbReference type="InterPro" id="IPR009057">
    <property type="entry name" value="Homeodomain-like_sf"/>
</dbReference>
<dbReference type="InterPro" id="IPR036388">
    <property type="entry name" value="WH-like_DNA-bd_sf"/>
</dbReference>
<dbReference type="PANTHER" id="PTHR34849">
    <property type="entry name" value="SSL5025 PROTEIN"/>
    <property type="match status" value="1"/>
</dbReference>
<accession>A0A2N5ZN21</accession>
<dbReference type="EMBL" id="PKTG01000008">
    <property type="protein sequence ID" value="PLX20079.1"/>
    <property type="molecule type" value="Genomic_DNA"/>
</dbReference>
<sequence>MNWKDKIIYEPELCHGYPCIKGTRIMVSVILDNLANGISFEDILKEYPALTLEDIQAALAYASELSKERNIAI</sequence>
<proteinExistence type="predicted"/>
<name>A0A2N5ZN21_MUIH1</name>
<evidence type="ECO:0000313" key="2">
    <source>
        <dbReference type="Proteomes" id="UP000234857"/>
    </source>
</evidence>
<dbReference type="Gene3D" id="1.10.10.10">
    <property type="entry name" value="Winged helix-like DNA-binding domain superfamily/Winged helix DNA-binding domain"/>
    <property type="match status" value="1"/>
</dbReference>
<gene>
    <name evidence="1" type="ORF">C0601_00215</name>
</gene>
<reference evidence="1 2" key="1">
    <citation type="submission" date="2017-11" db="EMBL/GenBank/DDBJ databases">
        <title>Genome-resolved metagenomics identifies genetic mobility, metabolic interactions, and unexpected diversity in perchlorate-reducing communities.</title>
        <authorList>
            <person name="Barnum T.P."/>
            <person name="Figueroa I.A."/>
            <person name="Carlstrom C.I."/>
            <person name="Lucas L.N."/>
            <person name="Engelbrektson A.L."/>
            <person name="Coates J.D."/>
        </authorList>
    </citation>
    <scope>NUCLEOTIDE SEQUENCE [LARGE SCALE GENOMIC DNA]</scope>
    <source>
        <strain evidence="1">BM706</strain>
    </source>
</reference>
<dbReference type="InterPro" id="IPR007367">
    <property type="entry name" value="DUF433"/>
</dbReference>
<dbReference type="SUPFAM" id="SSF46689">
    <property type="entry name" value="Homeodomain-like"/>
    <property type="match status" value="1"/>
</dbReference>
<protein>
    <submittedName>
        <fullName evidence="1">Antitoxin</fullName>
    </submittedName>
</protein>